<evidence type="ECO:0000313" key="4">
    <source>
        <dbReference type="Proteomes" id="UP001197247"/>
    </source>
</evidence>
<dbReference type="RefSeq" id="WP_214155143.1">
    <property type="nucleotide sequence ID" value="NZ_JAHBAY010000003.1"/>
</dbReference>
<gene>
    <name evidence="3" type="ORF">KIH74_07865</name>
</gene>
<dbReference type="PROSITE" id="PS51257">
    <property type="entry name" value="PROKAR_LIPOPROTEIN"/>
    <property type="match status" value="1"/>
</dbReference>
<dbReference type="InterPro" id="IPR036188">
    <property type="entry name" value="FAD/NAD-bd_sf"/>
</dbReference>
<protein>
    <submittedName>
        <fullName evidence="3">FAD-dependent oxidoreductase</fullName>
    </submittedName>
</protein>
<accession>A0ABS5TFH0</accession>
<reference evidence="3 4" key="1">
    <citation type="submission" date="2021-05" db="EMBL/GenBank/DDBJ databases">
        <title>Kineosporia and Streptomyces sp. nov. two new marine actinobacteria isolated from Coral.</title>
        <authorList>
            <person name="Buangrab K."/>
            <person name="Sutthacheep M."/>
            <person name="Yeemin T."/>
            <person name="Harunari E."/>
            <person name="Igarashi Y."/>
            <person name="Kanchanasin P."/>
            <person name="Tanasupawat S."/>
            <person name="Phongsopitanun W."/>
        </authorList>
    </citation>
    <scope>NUCLEOTIDE SEQUENCE [LARGE SCALE GENOMIC DNA]</scope>
    <source>
        <strain evidence="3 4">J2-2</strain>
    </source>
</reference>
<organism evidence="3 4">
    <name type="scientific">Kineosporia corallincola</name>
    <dbReference type="NCBI Taxonomy" id="2835133"/>
    <lineage>
        <taxon>Bacteria</taxon>
        <taxon>Bacillati</taxon>
        <taxon>Actinomycetota</taxon>
        <taxon>Actinomycetes</taxon>
        <taxon>Kineosporiales</taxon>
        <taxon>Kineosporiaceae</taxon>
        <taxon>Kineosporia</taxon>
    </lineage>
</organism>
<dbReference type="Pfam" id="PF01266">
    <property type="entry name" value="DAO"/>
    <property type="match status" value="1"/>
</dbReference>
<name>A0ABS5TFH0_9ACTN</name>
<feature type="region of interest" description="Disordered" evidence="1">
    <location>
        <begin position="475"/>
        <end position="499"/>
    </location>
</feature>
<dbReference type="Gene3D" id="3.50.50.60">
    <property type="entry name" value="FAD/NAD(P)-binding domain"/>
    <property type="match status" value="2"/>
</dbReference>
<evidence type="ECO:0000313" key="3">
    <source>
        <dbReference type="EMBL" id="MBT0768838.1"/>
    </source>
</evidence>
<evidence type="ECO:0000259" key="2">
    <source>
        <dbReference type="Pfam" id="PF01266"/>
    </source>
</evidence>
<evidence type="ECO:0000256" key="1">
    <source>
        <dbReference type="SAM" id="MobiDB-lite"/>
    </source>
</evidence>
<dbReference type="InterPro" id="IPR006076">
    <property type="entry name" value="FAD-dep_OxRdtase"/>
</dbReference>
<comment type="caution">
    <text evidence="3">The sequence shown here is derived from an EMBL/GenBank/DDBJ whole genome shotgun (WGS) entry which is preliminary data.</text>
</comment>
<dbReference type="EMBL" id="JAHBAY010000003">
    <property type="protein sequence ID" value="MBT0768838.1"/>
    <property type="molecule type" value="Genomic_DNA"/>
</dbReference>
<proteinExistence type="predicted"/>
<dbReference type="Proteomes" id="UP001197247">
    <property type="component" value="Unassembled WGS sequence"/>
</dbReference>
<keyword evidence="4" id="KW-1185">Reference proteome</keyword>
<feature type="domain" description="FAD dependent oxidoreductase" evidence="2">
    <location>
        <begin position="8"/>
        <end position="261"/>
    </location>
</feature>
<dbReference type="SUPFAM" id="SSF51905">
    <property type="entry name" value="FAD/NAD(P)-binding domain"/>
    <property type="match status" value="1"/>
</dbReference>
<sequence>MKRREVHVVIGGGVAGCISAIMRSRAGYEVILCEQQEARSTLTHPICTETSNIVSENHSGAEYPFDPRSARDCLDGRIVNERFFPEFIYGGKTYSRIIASQSMMDDGHDIVAQCRSNMKVLESHYAQRCAEDEANAVFGDPAAICREIPTVEGVNDVASAFLTPQRGMNPVLVATVLEWELRQASVDFRAGTRVTSVTTRSDGRYEVTADSAGSRQVIVADQISLCCGTAAFAVAKRLNPAVAFPRLFMALREILYVDLPEGTDKNFTCLKLEDAYGGMLSPLSPAVAMIYHPPAAHVMNEVMHPETGAPPSAYREYLSSGHPEAPARAARTLERLREFYPELARSQILGTYLKIAINTVSDSRVRRNIGVFDLGPGASMTVLPKWTMCAVNARTELGLALRRSADRGHLSPGEVPEVLAQGSRPCWDETPSWARDPATALARSTEHARAMKVPELLAHGFPPGFAGSAAARVGDPARVGGPGPAWPGAAESGHDHGDA</sequence>
<dbReference type="Gene3D" id="3.30.9.10">
    <property type="entry name" value="D-Amino Acid Oxidase, subunit A, domain 2"/>
    <property type="match status" value="1"/>
</dbReference>